<evidence type="ECO:0000313" key="4">
    <source>
        <dbReference type="Proteomes" id="UP000310158"/>
    </source>
</evidence>
<dbReference type="SUPFAM" id="SSF47807">
    <property type="entry name" value="5' to 3' exonuclease, C-terminal subdomain"/>
    <property type="match status" value="1"/>
</dbReference>
<dbReference type="GO" id="GO:0006281">
    <property type="term" value="P:DNA repair"/>
    <property type="evidence" value="ECO:0007669"/>
    <property type="project" value="UniProtKB-ARBA"/>
</dbReference>
<dbReference type="CDD" id="cd09870">
    <property type="entry name" value="PIN_YEN1"/>
    <property type="match status" value="1"/>
</dbReference>
<feature type="region of interest" description="Disordered" evidence="1">
    <location>
        <begin position="114"/>
        <end position="141"/>
    </location>
</feature>
<dbReference type="InterPro" id="IPR006084">
    <property type="entry name" value="XPG/Rad2"/>
</dbReference>
<dbReference type="OrthoDB" id="2959108at2759"/>
<comment type="caution">
    <text evidence="3">The sequence shown here is derived from an EMBL/GenBank/DDBJ whole genome shotgun (WGS) entry which is preliminary data.</text>
</comment>
<protein>
    <recommendedName>
        <fullName evidence="2">XPG-I domain-containing protein</fullName>
    </recommendedName>
</protein>
<dbReference type="InterPro" id="IPR029060">
    <property type="entry name" value="PIN-like_dom_sf"/>
</dbReference>
<dbReference type="PRINTS" id="PR00853">
    <property type="entry name" value="XPGRADSUPER"/>
</dbReference>
<feature type="compositionally biased region" description="Polar residues" evidence="1">
    <location>
        <begin position="126"/>
        <end position="141"/>
    </location>
</feature>
<feature type="region of interest" description="Disordered" evidence="1">
    <location>
        <begin position="1"/>
        <end position="39"/>
    </location>
</feature>
<accession>A0A4S4LHK2</accession>
<dbReference type="GO" id="GO:0017108">
    <property type="term" value="F:5'-flap endonuclease activity"/>
    <property type="evidence" value="ECO:0007669"/>
    <property type="project" value="TreeGrafter"/>
</dbReference>
<dbReference type="SMART" id="SM00484">
    <property type="entry name" value="XPGI"/>
    <property type="match status" value="1"/>
</dbReference>
<dbReference type="Pfam" id="PF00867">
    <property type="entry name" value="XPG_I"/>
    <property type="match status" value="1"/>
</dbReference>
<keyword evidence="4" id="KW-1185">Reference proteome</keyword>
<dbReference type="PANTHER" id="PTHR11081">
    <property type="entry name" value="FLAP ENDONUCLEASE FAMILY MEMBER"/>
    <property type="match status" value="1"/>
</dbReference>
<sequence>MKSARREGRKRPETASIAPKSAPPETLQISHTGTVNLPAGSRLRTSQLSRGWQPFEVQHAAAAGPFTVHLQSHLQSSQDAIMWGRHVRPPTPFLPFPPPGHCLPAHCCPLSIRDDANDEDDKDGTDTNTSAHPVSQAQQRTGVWRAQLARSTASLAYERYELLQVLKWAMRVQSLTGLLMEVGFTPSRGAHPGFKLGVNATSWMHHVESGFPFQVKFSNVGVSPTHSDPVLNTMFRRLALLCDQPVIPVFVFDGPDSPRQHRCRALINGSIRHRRELQQLIAAFGFHWYTAPGDAVAELALLDAGGFVDAVVTDDVNAFLFGAQTVIRCWSAYINGDLVVVYKAKTITEDPLIQLTQGGAILFALLSGCEYDVRGVSGFGPQIALALSRYGHGETLLDAAQTMRRSELEAFLVGWCKELHEDLRDDPSGFLGAHHAPLADMVPDSFPNPDALLFYARPLTS</sequence>
<dbReference type="PANTHER" id="PTHR11081:SF75">
    <property type="entry name" value="ENDONUCLEASE, PUTATIVE (AFU_ORTHOLOGUE AFUA_3G13260)-RELATED"/>
    <property type="match status" value="1"/>
</dbReference>
<dbReference type="EMBL" id="SGPL01000525">
    <property type="protein sequence ID" value="THH11237.1"/>
    <property type="molecule type" value="Genomic_DNA"/>
</dbReference>
<feature type="compositionally biased region" description="Basic and acidic residues" evidence="1">
    <location>
        <begin position="1"/>
        <end position="13"/>
    </location>
</feature>
<organism evidence="3 4">
    <name type="scientific">Bondarzewia mesenterica</name>
    <dbReference type="NCBI Taxonomy" id="1095465"/>
    <lineage>
        <taxon>Eukaryota</taxon>
        <taxon>Fungi</taxon>
        <taxon>Dikarya</taxon>
        <taxon>Basidiomycota</taxon>
        <taxon>Agaricomycotina</taxon>
        <taxon>Agaricomycetes</taxon>
        <taxon>Russulales</taxon>
        <taxon>Bondarzewiaceae</taxon>
        <taxon>Bondarzewia</taxon>
    </lineage>
</organism>
<gene>
    <name evidence="3" type="ORF">EW146_g8115</name>
</gene>
<evidence type="ECO:0000259" key="2">
    <source>
        <dbReference type="SMART" id="SM00484"/>
    </source>
</evidence>
<dbReference type="SUPFAM" id="SSF88723">
    <property type="entry name" value="PIN domain-like"/>
    <property type="match status" value="1"/>
</dbReference>
<reference evidence="3 4" key="1">
    <citation type="submission" date="2019-02" db="EMBL/GenBank/DDBJ databases">
        <title>Genome sequencing of the rare red list fungi Bondarzewia mesenterica.</title>
        <authorList>
            <person name="Buettner E."/>
            <person name="Kellner H."/>
        </authorList>
    </citation>
    <scope>NUCLEOTIDE SEQUENCE [LARGE SCALE GENOMIC DNA]</scope>
    <source>
        <strain evidence="3 4">DSM 108281</strain>
    </source>
</reference>
<proteinExistence type="predicted"/>
<dbReference type="Gene3D" id="3.40.50.1010">
    <property type="entry name" value="5'-nuclease"/>
    <property type="match status" value="2"/>
</dbReference>
<dbReference type="AlphaFoldDB" id="A0A4S4LHK2"/>
<name>A0A4S4LHK2_9AGAM</name>
<feature type="domain" description="XPG-I" evidence="2">
    <location>
        <begin position="282"/>
        <end position="353"/>
    </location>
</feature>
<evidence type="ECO:0000256" key="1">
    <source>
        <dbReference type="SAM" id="MobiDB-lite"/>
    </source>
</evidence>
<dbReference type="InterPro" id="IPR006086">
    <property type="entry name" value="XPG-I_dom"/>
</dbReference>
<evidence type="ECO:0000313" key="3">
    <source>
        <dbReference type="EMBL" id="THH11237.1"/>
    </source>
</evidence>
<dbReference type="Proteomes" id="UP000310158">
    <property type="component" value="Unassembled WGS sequence"/>
</dbReference>
<dbReference type="InterPro" id="IPR036279">
    <property type="entry name" value="5-3_exonuclease_C_sf"/>
</dbReference>